<dbReference type="Gene3D" id="3.40.50.11890">
    <property type="match status" value="1"/>
</dbReference>
<dbReference type="Pfam" id="PF06050">
    <property type="entry name" value="HGD-D"/>
    <property type="match status" value="1"/>
</dbReference>
<protein>
    <submittedName>
        <fullName evidence="2">Benzoyl-CoA reductase/2-hydroxyglutaryl-CoA dehydratase subunit, BcrC/BadD/HgdB</fullName>
    </submittedName>
</protein>
<dbReference type="PANTHER" id="PTHR30548:SF2">
    <property type="entry name" value="2-HYDROXYACYL-COA DEHYDRATASE,D-COMPONENT"/>
    <property type="match status" value="1"/>
</dbReference>
<dbReference type="PANTHER" id="PTHR30548">
    <property type="entry name" value="2-HYDROXYGLUTARYL-COA DEHYDRATASE, D-COMPONENT-RELATED"/>
    <property type="match status" value="1"/>
</dbReference>
<dbReference type="EMBL" id="FQZU01000041">
    <property type="protein sequence ID" value="SHL01618.1"/>
    <property type="molecule type" value="Genomic_DNA"/>
</dbReference>
<accession>A0A1M6X6R2</accession>
<name>A0A1M6X6R2_9BACT</name>
<evidence type="ECO:0000313" key="3">
    <source>
        <dbReference type="Proteomes" id="UP000183994"/>
    </source>
</evidence>
<dbReference type="RefSeq" id="WP_073478473.1">
    <property type="nucleotide sequence ID" value="NZ_FQZU01000041.1"/>
</dbReference>
<dbReference type="InterPro" id="IPR010327">
    <property type="entry name" value="FldB/FldC_alpha/beta"/>
</dbReference>
<gene>
    <name evidence="2" type="ORF">SAMN02745216_04479</name>
</gene>
<organism evidence="2 3">
    <name type="scientific">Desulfatibacillum alkenivorans DSM 16219</name>
    <dbReference type="NCBI Taxonomy" id="1121393"/>
    <lineage>
        <taxon>Bacteria</taxon>
        <taxon>Pseudomonadati</taxon>
        <taxon>Thermodesulfobacteriota</taxon>
        <taxon>Desulfobacteria</taxon>
        <taxon>Desulfobacterales</taxon>
        <taxon>Desulfatibacillaceae</taxon>
        <taxon>Desulfatibacillum</taxon>
    </lineage>
</organism>
<sequence length="463" mass="52896">MGEKPLKKLQVWKYQRRRLRLLIFLLRFPRLVYVLTRLLRFVMPGRETRSNSARRHSFSMIGGGLVRPADLKAMRYVYLDYLEYMDDLLYAEKGTWPVVWSEFNLSNEILRVLDVVMYVPESMAIMGHNMGTHTTVKIIEAAEREGLPTEFCSAGKAAIGAYLTHQAPKPDLLISSSHPCDSVVSSYQTLEYLTKAPLFSVDTPYWDDDGSVDYYADNLLELIGFLEDNTGLKVNWEDLAQVCDNINKTNALLQEYTEMARAVPSPCNLTCLLLGWQHSIAAHGTENGLKFAQMICENAKARLAKGKGFIKKQKIRVIWWDIPIGFHFLEPWLNRRFGAVTVADFMGRVNTSMIDLSSRETMIRDLARTHLNIAMARQLRGPAEFFTEELKRILEEYSGDCMIFTRHQGCKGGWAMGKLIRDVCQKADLPVLFLSTDSFDPRFASEQEIKREITGFFQNNGLA</sequence>
<keyword evidence="3" id="KW-1185">Reference proteome</keyword>
<comment type="similarity">
    <text evidence="1">Belongs to the FldB/FldC dehydratase alpha/beta subunit family.</text>
</comment>
<proteinExistence type="inferred from homology"/>
<dbReference type="STRING" id="1121393.SAMN02745216_04479"/>
<dbReference type="Gene3D" id="3.40.50.11900">
    <property type="match status" value="1"/>
</dbReference>
<evidence type="ECO:0000313" key="2">
    <source>
        <dbReference type="EMBL" id="SHL01618.1"/>
    </source>
</evidence>
<evidence type="ECO:0000256" key="1">
    <source>
        <dbReference type="ARBA" id="ARBA00005806"/>
    </source>
</evidence>
<dbReference type="Proteomes" id="UP000183994">
    <property type="component" value="Unassembled WGS sequence"/>
</dbReference>
<dbReference type="AlphaFoldDB" id="A0A1M6X6R2"/>
<reference evidence="3" key="1">
    <citation type="submission" date="2016-11" db="EMBL/GenBank/DDBJ databases">
        <authorList>
            <person name="Varghese N."/>
            <person name="Submissions S."/>
        </authorList>
    </citation>
    <scope>NUCLEOTIDE SEQUENCE [LARGE SCALE GENOMIC DNA]</scope>
    <source>
        <strain evidence="3">DSM 16219</strain>
    </source>
</reference>